<proteinExistence type="inferred from homology"/>
<dbReference type="NCBIfam" id="NF002964">
    <property type="entry name" value="PRK03635.1"/>
    <property type="match status" value="1"/>
</dbReference>
<dbReference type="PRINTS" id="PR00039">
    <property type="entry name" value="HTHLYSR"/>
</dbReference>
<dbReference type="SUPFAM" id="SSF46785">
    <property type="entry name" value="Winged helix' DNA-binding domain"/>
    <property type="match status" value="1"/>
</dbReference>
<sequence length="298" mass="34117">MIDYRGLQALATVIQEGGFERAAKVLFISQSAVSQRVKQLEERMGEALLVRSNPIETTAAGNRLLRHFQQVSLLEAELSRERGDELSTANNKIQIAVNADSLATWFMPSLNQLFERRDWLLELVVDDEARTHKLLKDGKVIGCVTTESHALPGCRSDYLGTMEYTCVCSRAFKDKYFSDGMTQAAIQKAPAVLFNERDELHHKYLWQHHKMPPGQWNYHRIPSSESFLELIVNGFGYGLVSKLQSTPLLQQHRLLELEPEKTMLVPLYWQHWNIKAPQTTLIYRALAASARRHLLQQM</sequence>
<dbReference type="RefSeq" id="WP_095498233.1">
    <property type="nucleotide sequence ID" value="NZ_BSPO01000003.1"/>
</dbReference>
<evidence type="ECO:0000256" key="2">
    <source>
        <dbReference type="ARBA" id="ARBA00023015"/>
    </source>
</evidence>
<dbReference type="PANTHER" id="PTHR30579:SF2">
    <property type="entry name" value="HTH-TYPE TRANSCRIPTIONAL REGULATOR ARGP"/>
    <property type="match status" value="1"/>
</dbReference>
<dbReference type="InterPro" id="IPR005119">
    <property type="entry name" value="LysR_subst-bd"/>
</dbReference>
<dbReference type="InterPro" id="IPR036388">
    <property type="entry name" value="WH-like_DNA-bd_sf"/>
</dbReference>
<evidence type="ECO:0000313" key="6">
    <source>
        <dbReference type="EMBL" id="GLS84279.1"/>
    </source>
</evidence>
<dbReference type="InterPro" id="IPR000847">
    <property type="entry name" value="LysR_HTH_N"/>
</dbReference>
<dbReference type="GO" id="GO:0003677">
    <property type="term" value="F:DNA binding"/>
    <property type="evidence" value="ECO:0007669"/>
    <property type="project" value="UniProtKB-KW"/>
</dbReference>
<organism evidence="6 7">
    <name type="scientific">Paraferrimonas haliotis</name>
    <dbReference type="NCBI Taxonomy" id="2013866"/>
    <lineage>
        <taxon>Bacteria</taxon>
        <taxon>Pseudomonadati</taxon>
        <taxon>Pseudomonadota</taxon>
        <taxon>Gammaproteobacteria</taxon>
        <taxon>Alteromonadales</taxon>
        <taxon>Ferrimonadaceae</taxon>
        <taxon>Paraferrimonas</taxon>
    </lineage>
</organism>
<keyword evidence="7" id="KW-1185">Reference proteome</keyword>
<reference evidence="6 7" key="1">
    <citation type="journal article" date="2014" name="Int. J. Syst. Evol. Microbiol.">
        <title>Complete genome sequence of Corynebacterium casei LMG S-19264T (=DSM 44701T), isolated from a smear-ripened cheese.</title>
        <authorList>
            <consortium name="US DOE Joint Genome Institute (JGI-PGF)"/>
            <person name="Walter F."/>
            <person name="Albersmeier A."/>
            <person name="Kalinowski J."/>
            <person name="Ruckert C."/>
        </authorList>
    </citation>
    <scope>NUCLEOTIDE SEQUENCE [LARGE SCALE GENOMIC DNA]</scope>
    <source>
        <strain evidence="6 7">NBRC 112785</strain>
    </source>
</reference>
<dbReference type="NCBIfam" id="NF009888">
    <property type="entry name" value="PRK13348.1"/>
    <property type="match status" value="1"/>
</dbReference>
<dbReference type="Gene3D" id="3.40.190.290">
    <property type="match status" value="1"/>
</dbReference>
<evidence type="ECO:0000256" key="1">
    <source>
        <dbReference type="ARBA" id="ARBA00009437"/>
    </source>
</evidence>
<dbReference type="PANTHER" id="PTHR30579">
    <property type="entry name" value="TRANSCRIPTIONAL REGULATOR"/>
    <property type="match status" value="1"/>
</dbReference>
<keyword evidence="2" id="KW-0805">Transcription regulation</keyword>
<keyword evidence="4" id="KW-0804">Transcription</keyword>
<dbReference type="GO" id="GO:0003700">
    <property type="term" value="F:DNA-binding transcription factor activity"/>
    <property type="evidence" value="ECO:0007669"/>
    <property type="project" value="InterPro"/>
</dbReference>
<dbReference type="InterPro" id="IPR050176">
    <property type="entry name" value="LTTR"/>
</dbReference>
<evidence type="ECO:0000259" key="5">
    <source>
        <dbReference type="PROSITE" id="PS50931"/>
    </source>
</evidence>
<dbReference type="Proteomes" id="UP001157439">
    <property type="component" value="Unassembled WGS sequence"/>
</dbReference>
<feature type="domain" description="HTH lysR-type" evidence="5">
    <location>
        <begin position="2"/>
        <end position="58"/>
    </location>
</feature>
<accession>A0AA37TW80</accession>
<dbReference type="InterPro" id="IPR036390">
    <property type="entry name" value="WH_DNA-bd_sf"/>
</dbReference>
<dbReference type="AlphaFoldDB" id="A0AA37TW80"/>
<comment type="caution">
    <text evidence="6">The sequence shown here is derived from an EMBL/GenBank/DDBJ whole genome shotgun (WGS) entry which is preliminary data.</text>
</comment>
<dbReference type="PROSITE" id="PS50931">
    <property type="entry name" value="HTH_LYSR"/>
    <property type="match status" value="1"/>
</dbReference>
<protein>
    <submittedName>
        <fullName evidence="6">Transcriptional regulator ArgP</fullName>
    </submittedName>
</protein>
<name>A0AA37TW80_9GAMM</name>
<evidence type="ECO:0000256" key="4">
    <source>
        <dbReference type="ARBA" id="ARBA00023163"/>
    </source>
</evidence>
<dbReference type="NCBIfam" id="TIGR03298">
    <property type="entry name" value="argP"/>
    <property type="match status" value="1"/>
</dbReference>
<dbReference type="EMBL" id="BSPO01000003">
    <property type="protein sequence ID" value="GLS84279.1"/>
    <property type="molecule type" value="Genomic_DNA"/>
</dbReference>
<dbReference type="Pfam" id="PF03466">
    <property type="entry name" value="LysR_substrate"/>
    <property type="match status" value="1"/>
</dbReference>
<comment type="similarity">
    <text evidence="1">Belongs to the LysR transcriptional regulatory family.</text>
</comment>
<dbReference type="InterPro" id="IPR017685">
    <property type="entry name" value="ArgP"/>
</dbReference>
<evidence type="ECO:0000256" key="3">
    <source>
        <dbReference type="ARBA" id="ARBA00023125"/>
    </source>
</evidence>
<dbReference type="SUPFAM" id="SSF53850">
    <property type="entry name" value="Periplasmic binding protein-like II"/>
    <property type="match status" value="1"/>
</dbReference>
<dbReference type="Gene3D" id="1.10.10.10">
    <property type="entry name" value="Winged helix-like DNA-binding domain superfamily/Winged helix DNA-binding domain"/>
    <property type="match status" value="1"/>
</dbReference>
<evidence type="ECO:0000313" key="7">
    <source>
        <dbReference type="Proteomes" id="UP001157439"/>
    </source>
</evidence>
<gene>
    <name evidence="6" type="primary">argP</name>
    <name evidence="6" type="ORF">GCM10007894_22560</name>
</gene>
<dbReference type="Pfam" id="PF00126">
    <property type="entry name" value="HTH_1"/>
    <property type="match status" value="1"/>
</dbReference>
<keyword evidence="3" id="KW-0238">DNA-binding</keyword>